<accession>A0A8H7ZNP4</accession>
<proteinExistence type="predicted"/>
<dbReference type="EMBL" id="JAEFCI010011627">
    <property type="protein sequence ID" value="KAG5456505.1"/>
    <property type="molecule type" value="Genomic_DNA"/>
</dbReference>
<sequence length="299" mass="33435">MVEQLKTKAISTFAKMHPGCVGKFFTFNFLRSLDLVTYDALGSDHMSPITIFASDHVFRPNTKRTLTQGAMFLRCIRYIFAVRLVFGRITSGHLCGVFVFLEHILSSARGVLIFVRGAFGVRSASCRPMTSRDLIAAEHRERFGSDTRMTLCHLADENPEFSDRVDEDETRKVSGSKTVAADGFIRLQLETCRRLSFLDFVARVARTSRCKRDRPAGRAVTIRLLFVICLTTTMAERPANTAWTAERHSPWRRVAVKHTVGAADGNARVRTSAPATSCTLFGDKKKKNKKKEANGAFCS</sequence>
<reference evidence="1 2" key="1">
    <citation type="journal article" name="Sci. Rep.">
        <title>Genome-scale phylogenetic analyses confirm Olpidium as the closest living zoosporic fungus to the non-flagellated, terrestrial fungi.</title>
        <authorList>
            <person name="Chang Y."/>
            <person name="Rochon D."/>
            <person name="Sekimoto S."/>
            <person name="Wang Y."/>
            <person name="Chovatia M."/>
            <person name="Sandor L."/>
            <person name="Salamov A."/>
            <person name="Grigoriev I.V."/>
            <person name="Stajich J.E."/>
            <person name="Spatafora J.W."/>
        </authorList>
    </citation>
    <scope>NUCLEOTIDE SEQUENCE [LARGE SCALE GENOMIC DNA]</scope>
    <source>
        <strain evidence="1">S191</strain>
    </source>
</reference>
<keyword evidence="2" id="KW-1185">Reference proteome</keyword>
<evidence type="ECO:0000313" key="2">
    <source>
        <dbReference type="Proteomes" id="UP000673691"/>
    </source>
</evidence>
<dbReference type="Proteomes" id="UP000673691">
    <property type="component" value="Unassembled WGS sequence"/>
</dbReference>
<organism evidence="1 2">
    <name type="scientific">Olpidium bornovanus</name>
    <dbReference type="NCBI Taxonomy" id="278681"/>
    <lineage>
        <taxon>Eukaryota</taxon>
        <taxon>Fungi</taxon>
        <taxon>Fungi incertae sedis</taxon>
        <taxon>Olpidiomycota</taxon>
        <taxon>Olpidiomycotina</taxon>
        <taxon>Olpidiomycetes</taxon>
        <taxon>Olpidiales</taxon>
        <taxon>Olpidiaceae</taxon>
        <taxon>Olpidium</taxon>
    </lineage>
</organism>
<comment type="caution">
    <text evidence="1">The sequence shown here is derived from an EMBL/GenBank/DDBJ whole genome shotgun (WGS) entry which is preliminary data.</text>
</comment>
<gene>
    <name evidence="1" type="ORF">BJ554DRAFT_3736</name>
</gene>
<evidence type="ECO:0000313" key="1">
    <source>
        <dbReference type="EMBL" id="KAG5456505.1"/>
    </source>
</evidence>
<dbReference type="AlphaFoldDB" id="A0A8H7ZNP4"/>
<protein>
    <submittedName>
        <fullName evidence="1">Uncharacterized protein</fullName>
    </submittedName>
</protein>
<name>A0A8H7ZNP4_9FUNG</name>